<dbReference type="Gramene" id="PRQ17669">
    <property type="protein sequence ID" value="PRQ17669"/>
    <property type="gene ID" value="RchiOBHm_Chr7g0197501"/>
</dbReference>
<feature type="region of interest" description="Disordered" evidence="1">
    <location>
        <begin position="68"/>
        <end position="97"/>
    </location>
</feature>
<feature type="domain" description="DUF3741" evidence="2">
    <location>
        <begin position="211"/>
        <end position="255"/>
    </location>
</feature>
<accession>A0A2P6P6W2</accession>
<name>A0A2P6P6W2_ROSCH</name>
<feature type="compositionally biased region" description="Polar residues" evidence="1">
    <location>
        <begin position="294"/>
        <end position="303"/>
    </location>
</feature>
<dbReference type="AlphaFoldDB" id="A0A2P6P6W2"/>
<protein>
    <recommendedName>
        <fullName evidence="6">DUF4378 domain-containing protein</fullName>
    </recommendedName>
</protein>
<feature type="compositionally biased region" description="Polar residues" evidence="1">
    <location>
        <begin position="552"/>
        <end position="571"/>
    </location>
</feature>
<proteinExistence type="predicted"/>
<feature type="compositionally biased region" description="Basic and acidic residues" evidence="1">
    <location>
        <begin position="666"/>
        <end position="680"/>
    </location>
</feature>
<feature type="compositionally biased region" description="Polar residues" evidence="1">
    <location>
        <begin position="594"/>
        <end position="620"/>
    </location>
</feature>
<evidence type="ECO:0000256" key="1">
    <source>
        <dbReference type="SAM" id="MobiDB-lite"/>
    </source>
</evidence>
<keyword evidence="5" id="KW-1185">Reference proteome</keyword>
<feature type="region of interest" description="Disordered" evidence="1">
    <location>
        <begin position="125"/>
        <end position="154"/>
    </location>
</feature>
<dbReference type="STRING" id="74649.A0A2P6P6W2"/>
<feature type="region of interest" description="Disordered" evidence="1">
    <location>
        <begin position="644"/>
        <end position="683"/>
    </location>
</feature>
<evidence type="ECO:0000259" key="2">
    <source>
        <dbReference type="Pfam" id="PF12552"/>
    </source>
</evidence>
<feature type="domain" description="DUF4378" evidence="3">
    <location>
        <begin position="730"/>
        <end position="877"/>
    </location>
</feature>
<evidence type="ECO:0000313" key="4">
    <source>
        <dbReference type="EMBL" id="PRQ17669.1"/>
    </source>
</evidence>
<dbReference type="Proteomes" id="UP000238479">
    <property type="component" value="Chromosome 7"/>
</dbReference>
<dbReference type="Pfam" id="PF12552">
    <property type="entry name" value="DUF3741"/>
    <property type="match status" value="1"/>
</dbReference>
<feature type="compositionally biased region" description="Polar residues" evidence="1">
    <location>
        <begin position="648"/>
        <end position="658"/>
    </location>
</feature>
<feature type="region of interest" description="Disordered" evidence="1">
    <location>
        <begin position="372"/>
        <end position="398"/>
    </location>
</feature>
<dbReference type="OrthoDB" id="952876at2759"/>
<feature type="compositionally biased region" description="Basic and acidic residues" evidence="1">
    <location>
        <begin position="68"/>
        <end position="78"/>
    </location>
</feature>
<dbReference type="Pfam" id="PF14309">
    <property type="entry name" value="DUF4378"/>
    <property type="match status" value="1"/>
</dbReference>
<feature type="region of interest" description="Disordered" evidence="1">
    <location>
        <begin position="552"/>
        <end position="623"/>
    </location>
</feature>
<feature type="compositionally biased region" description="Polar residues" evidence="1">
    <location>
        <begin position="134"/>
        <end position="143"/>
    </location>
</feature>
<comment type="caution">
    <text evidence="4">The sequence shown here is derived from an EMBL/GenBank/DDBJ whole genome shotgun (WGS) entry which is preliminary data.</text>
</comment>
<sequence>MARMTPPKSPMVCEKYQTGCMWRLYGLFDFRQSHSDKKLLSDNKRHSNRFDNRISKNKLDLLNNLDEKSQSMDDKMTDRTQTVDSGMASKRKHKGEKLSTELQMNKKIDSDELKHMQSNSKLACQLPKKKGKASKTSQISHPLSPQGLKCEAKNGKPSYSVSVETSSNKLNSAALAKEVRGKKRRGFGCKSINYEITLPQVQKNAAEAIINQKFIDEKYIRTDGVNHQSRQLSDALEILNSNQELFIKLLQDPNSLLAKHIEDLRESQAVKHQIKSPSDINVSEPRRCGGPAGNQKSKSCDTYSSEESDDSHFSDRIVVLKPGPSSMQSAEDNIKCSSLQSYYSLRNNGQSEMPANISFSQIKKKLRHAIGVSRKEQHSKSMDGTLHGSPYEGSKEDCKGKGVEIIRRNSPGGGMIMSSLDVKKRDNMSEGRECESQIQCETASTSGSGLGNLNISVVCHPRLKESESSLEARLLELLNSGNKDKNHKKQELKTLERVISFPEHDFLPTRSPVGLSPNSNCQLLYENKWRLQKEKTSCSSPTENNRTMHQGEINSLKQPSESESACRNGTVETKDTVHPGENSSLGALRRSNCMEKTSTTETSDTVYQGETDPAETQSELNCKDKALDWSTDKADLYEEDEYIRTSRQEQPSTSSPDVFQSPPRIQRGEDSASIEDKGEHPSPVSVLEQFFVDTISEPAEEHHSARHVRSPIRTDSSSTSSLNEHELISEYIQAVLRAASLDWDEISMMCDSTDQLLDPFLFDTVKLQANQLQGDCMLFFDCIDEVLVEVYHSDLRYSPWLSFIKPNVRQLPIEKTVIHKVMKYVDWYLSLHPSPRTLQQVVQMDIARSGTWIDIRKDAEDVIFQMVEDVLEELIIETII</sequence>
<organism evidence="4 5">
    <name type="scientific">Rosa chinensis</name>
    <name type="common">China rose</name>
    <dbReference type="NCBI Taxonomy" id="74649"/>
    <lineage>
        <taxon>Eukaryota</taxon>
        <taxon>Viridiplantae</taxon>
        <taxon>Streptophyta</taxon>
        <taxon>Embryophyta</taxon>
        <taxon>Tracheophyta</taxon>
        <taxon>Spermatophyta</taxon>
        <taxon>Magnoliopsida</taxon>
        <taxon>eudicotyledons</taxon>
        <taxon>Gunneridae</taxon>
        <taxon>Pentapetalae</taxon>
        <taxon>rosids</taxon>
        <taxon>fabids</taxon>
        <taxon>Rosales</taxon>
        <taxon>Rosaceae</taxon>
        <taxon>Rosoideae</taxon>
        <taxon>Rosoideae incertae sedis</taxon>
        <taxon>Rosa</taxon>
    </lineage>
</organism>
<dbReference type="OMA" id="KSQLNCM"/>
<dbReference type="InterPro" id="IPR022212">
    <property type="entry name" value="DUF3741"/>
</dbReference>
<evidence type="ECO:0000259" key="3">
    <source>
        <dbReference type="Pfam" id="PF14309"/>
    </source>
</evidence>
<dbReference type="EMBL" id="PDCK01000045">
    <property type="protein sequence ID" value="PRQ17669.1"/>
    <property type="molecule type" value="Genomic_DNA"/>
</dbReference>
<feature type="region of interest" description="Disordered" evidence="1">
    <location>
        <begin position="700"/>
        <end position="721"/>
    </location>
</feature>
<evidence type="ECO:0008006" key="6">
    <source>
        <dbReference type="Google" id="ProtNLM"/>
    </source>
</evidence>
<dbReference type="PANTHER" id="PTHR47212:SF2">
    <property type="entry name" value="DUF3741 DOMAIN-CONTAINING PROTEIN"/>
    <property type="match status" value="1"/>
</dbReference>
<feature type="region of interest" description="Disordered" evidence="1">
    <location>
        <begin position="268"/>
        <end position="311"/>
    </location>
</feature>
<gene>
    <name evidence="4" type="ORF">RchiOBHm_Chr7g0197501</name>
</gene>
<evidence type="ECO:0000313" key="5">
    <source>
        <dbReference type="Proteomes" id="UP000238479"/>
    </source>
</evidence>
<dbReference type="PANTHER" id="PTHR47212">
    <property type="entry name" value="ADHESIN-LIKE PROTEIN, PUTATIVE (DUF3741)-RELATED"/>
    <property type="match status" value="1"/>
</dbReference>
<dbReference type="InterPro" id="IPR025486">
    <property type="entry name" value="DUF4378"/>
</dbReference>
<reference evidence="4 5" key="1">
    <citation type="journal article" date="2018" name="Nat. Genet.">
        <title>The Rosa genome provides new insights in the design of modern roses.</title>
        <authorList>
            <person name="Bendahmane M."/>
        </authorList>
    </citation>
    <scope>NUCLEOTIDE SEQUENCE [LARGE SCALE GENOMIC DNA]</scope>
    <source>
        <strain evidence="5">cv. Old Blush</strain>
    </source>
</reference>